<gene>
    <name evidence="2" type="ORF">LCGC14_1560660</name>
</gene>
<reference evidence="2" key="1">
    <citation type="journal article" date="2015" name="Nature">
        <title>Complex archaea that bridge the gap between prokaryotes and eukaryotes.</title>
        <authorList>
            <person name="Spang A."/>
            <person name="Saw J.H."/>
            <person name="Jorgensen S.L."/>
            <person name="Zaremba-Niedzwiedzka K."/>
            <person name="Martijn J."/>
            <person name="Lind A.E."/>
            <person name="van Eijk R."/>
            <person name="Schleper C."/>
            <person name="Guy L."/>
            <person name="Ettema T.J."/>
        </authorList>
    </citation>
    <scope>NUCLEOTIDE SEQUENCE</scope>
</reference>
<proteinExistence type="predicted"/>
<protein>
    <submittedName>
        <fullName evidence="2">Uncharacterized protein</fullName>
    </submittedName>
</protein>
<comment type="caution">
    <text evidence="2">The sequence shown here is derived from an EMBL/GenBank/DDBJ whole genome shotgun (WGS) entry which is preliminary data.</text>
</comment>
<dbReference type="AlphaFoldDB" id="A0A0F9J8K8"/>
<feature type="region of interest" description="Disordered" evidence="1">
    <location>
        <begin position="116"/>
        <end position="144"/>
    </location>
</feature>
<name>A0A0F9J8K8_9ZZZZ</name>
<dbReference type="EMBL" id="LAZR01012052">
    <property type="protein sequence ID" value="KKM45479.1"/>
    <property type="molecule type" value="Genomic_DNA"/>
</dbReference>
<sequence>MSERTDSVREALRRRYCWPKYCYIEEAANGTGSHRGRLADGLALAVWPSSGLWLYGFEIKVQRSDLLRELRDRQKWRAVGRYCDYWWLVVAAGVWRKTDDIPAAWGVMEALPGNPHAGSEWQRMDQLVPRRRPRRQESEPLDRPFIAAILRDGVRHGQPTKN</sequence>
<organism evidence="2">
    <name type="scientific">marine sediment metagenome</name>
    <dbReference type="NCBI Taxonomy" id="412755"/>
    <lineage>
        <taxon>unclassified sequences</taxon>
        <taxon>metagenomes</taxon>
        <taxon>ecological metagenomes</taxon>
    </lineage>
</organism>
<accession>A0A0F9J8K8</accession>
<evidence type="ECO:0000313" key="2">
    <source>
        <dbReference type="EMBL" id="KKM45479.1"/>
    </source>
</evidence>
<evidence type="ECO:0000256" key="1">
    <source>
        <dbReference type="SAM" id="MobiDB-lite"/>
    </source>
</evidence>